<name>A0ABU9TSC5_9GAMM</name>
<keyword evidence="5" id="KW-0813">Transport</keyword>
<keyword evidence="8" id="KW-0653">Protein transport</keyword>
<dbReference type="Proteomes" id="UP001449225">
    <property type="component" value="Unassembled WGS sequence"/>
</dbReference>
<proteinExistence type="inferred from homology"/>
<dbReference type="InterPro" id="IPR000563">
    <property type="entry name" value="Flag_FliH"/>
</dbReference>
<evidence type="ECO:0000256" key="1">
    <source>
        <dbReference type="ARBA" id="ARBA00003041"/>
    </source>
</evidence>
<accession>A0ABU9TSC5</accession>
<evidence type="ECO:0000256" key="2">
    <source>
        <dbReference type="ARBA" id="ARBA00004496"/>
    </source>
</evidence>
<dbReference type="PANTHER" id="PTHR34982">
    <property type="entry name" value="YOP PROTEINS TRANSLOCATION PROTEIN L"/>
    <property type="match status" value="1"/>
</dbReference>
<evidence type="ECO:0000256" key="3">
    <source>
        <dbReference type="ARBA" id="ARBA00006602"/>
    </source>
</evidence>
<dbReference type="PRINTS" id="PR01003">
    <property type="entry name" value="FLGFLIH"/>
</dbReference>
<sequence length="257" mass="28242">MSNETKAYKRIRAEDVHNAQSWTLPQMGRTTSTQSTALQHKKITEVTVVDEVIAAEKITVAELEAIRETARIEGLAAGLEEGRSQGRDEGHAEGLLAGRELGYKEGFQQGETEVARLQTLLQDLLTELQTPLEKSTSAVEDALVQLVVLLAEKTVGVELETRKDLLLASIQEGMQQLPEPITTVLVKVSEDDVEFVRQSLVVPGASLVVESAADMTSGGFRLETENTLIQDEVETRFSNVVEQFYNNLSHEVAGDHE</sequence>
<keyword evidence="7" id="KW-1005">Bacterial flagellum biogenesis</keyword>
<evidence type="ECO:0000259" key="10">
    <source>
        <dbReference type="Pfam" id="PF02108"/>
    </source>
</evidence>
<organism evidence="11 12">
    <name type="scientific">Neptuniibacter pectenicola</name>
    <dbReference type="NCBI Taxonomy" id="1806669"/>
    <lineage>
        <taxon>Bacteria</taxon>
        <taxon>Pseudomonadati</taxon>
        <taxon>Pseudomonadota</taxon>
        <taxon>Gammaproteobacteria</taxon>
        <taxon>Oceanospirillales</taxon>
        <taxon>Oceanospirillaceae</taxon>
        <taxon>Neptuniibacter</taxon>
    </lineage>
</organism>
<dbReference type="RefSeq" id="WP_342854405.1">
    <property type="nucleotide sequence ID" value="NZ_JBBMRA010000007.1"/>
</dbReference>
<dbReference type="EMBL" id="JBBMRA010000007">
    <property type="protein sequence ID" value="MEM5536631.1"/>
    <property type="molecule type" value="Genomic_DNA"/>
</dbReference>
<dbReference type="Pfam" id="PF02108">
    <property type="entry name" value="FliH"/>
    <property type="match status" value="1"/>
</dbReference>
<keyword evidence="9" id="KW-1006">Bacterial flagellum protein export</keyword>
<comment type="similarity">
    <text evidence="3">Belongs to the FliH family.</text>
</comment>
<dbReference type="PANTHER" id="PTHR34982:SF1">
    <property type="entry name" value="FLAGELLAR ASSEMBLY PROTEIN FLIH"/>
    <property type="match status" value="1"/>
</dbReference>
<feature type="domain" description="Flagellar assembly protein FliH/Type III secretion system HrpE" evidence="10">
    <location>
        <begin position="119"/>
        <end position="239"/>
    </location>
</feature>
<dbReference type="InterPro" id="IPR018035">
    <property type="entry name" value="Flagellar_FliH/T3SS_HrpE"/>
</dbReference>
<keyword evidence="12" id="KW-1185">Reference proteome</keyword>
<evidence type="ECO:0000313" key="12">
    <source>
        <dbReference type="Proteomes" id="UP001449225"/>
    </source>
</evidence>
<protein>
    <recommendedName>
        <fullName evidence="4">Flagellar assembly protein FliH</fullName>
    </recommendedName>
</protein>
<evidence type="ECO:0000256" key="7">
    <source>
        <dbReference type="ARBA" id="ARBA00022795"/>
    </source>
</evidence>
<reference evidence="11 12" key="1">
    <citation type="submission" date="2024-03" db="EMBL/GenBank/DDBJ databases">
        <title>Community enrichment and isolation of bacterial strains for fucoidan degradation.</title>
        <authorList>
            <person name="Sichert A."/>
        </authorList>
    </citation>
    <scope>NUCLEOTIDE SEQUENCE [LARGE SCALE GENOMIC DNA]</scope>
    <source>
        <strain evidence="11 12">AS76</strain>
    </source>
</reference>
<gene>
    <name evidence="11" type="ORF">WNY58_09550</name>
</gene>
<evidence type="ECO:0000256" key="9">
    <source>
        <dbReference type="ARBA" id="ARBA00023225"/>
    </source>
</evidence>
<comment type="subcellular location">
    <subcellularLocation>
        <location evidence="2">Cytoplasm</location>
    </subcellularLocation>
</comment>
<dbReference type="InterPro" id="IPR051472">
    <property type="entry name" value="T3SS_Stator/FliH"/>
</dbReference>
<keyword evidence="6" id="KW-0963">Cytoplasm</keyword>
<evidence type="ECO:0000256" key="6">
    <source>
        <dbReference type="ARBA" id="ARBA00022490"/>
    </source>
</evidence>
<evidence type="ECO:0000256" key="8">
    <source>
        <dbReference type="ARBA" id="ARBA00022927"/>
    </source>
</evidence>
<evidence type="ECO:0000256" key="4">
    <source>
        <dbReference type="ARBA" id="ARBA00016507"/>
    </source>
</evidence>
<comment type="function">
    <text evidence="1">Needed for flagellar regrowth and assembly.</text>
</comment>
<evidence type="ECO:0000313" key="11">
    <source>
        <dbReference type="EMBL" id="MEM5536631.1"/>
    </source>
</evidence>
<comment type="caution">
    <text evidence="11">The sequence shown here is derived from an EMBL/GenBank/DDBJ whole genome shotgun (WGS) entry which is preliminary data.</text>
</comment>
<evidence type="ECO:0000256" key="5">
    <source>
        <dbReference type="ARBA" id="ARBA00022448"/>
    </source>
</evidence>